<reference evidence="2" key="1">
    <citation type="submission" date="2021-01" db="EMBL/GenBank/DDBJ databases">
        <authorList>
            <person name="Corre E."/>
            <person name="Pelletier E."/>
            <person name="Niang G."/>
            <person name="Scheremetjew M."/>
            <person name="Finn R."/>
            <person name="Kale V."/>
            <person name="Holt S."/>
            <person name="Cochrane G."/>
            <person name="Meng A."/>
            <person name="Brown T."/>
            <person name="Cohen L."/>
        </authorList>
    </citation>
    <scope>NUCLEOTIDE SEQUENCE</scope>
    <source>
        <strain evidence="2">PLY182g</strain>
    </source>
</reference>
<evidence type="ECO:0000256" key="1">
    <source>
        <dbReference type="SAM" id="MobiDB-lite"/>
    </source>
</evidence>
<organism evidence="2">
    <name type="scientific">Coccolithus braarudii</name>
    <dbReference type="NCBI Taxonomy" id="221442"/>
    <lineage>
        <taxon>Eukaryota</taxon>
        <taxon>Haptista</taxon>
        <taxon>Haptophyta</taxon>
        <taxon>Prymnesiophyceae</taxon>
        <taxon>Coccolithales</taxon>
        <taxon>Coccolithaceae</taxon>
        <taxon>Coccolithus</taxon>
    </lineage>
</organism>
<dbReference type="AlphaFoldDB" id="A0A7S0L2F3"/>
<feature type="compositionally biased region" description="Polar residues" evidence="1">
    <location>
        <begin position="81"/>
        <end position="97"/>
    </location>
</feature>
<feature type="compositionally biased region" description="Basic and acidic residues" evidence="1">
    <location>
        <begin position="168"/>
        <end position="186"/>
    </location>
</feature>
<feature type="region of interest" description="Disordered" evidence="1">
    <location>
        <begin position="168"/>
        <end position="199"/>
    </location>
</feature>
<dbReference type="EMBL" id="HBEY01004479">
    <property type="protein sequence ID" value="CAD8598844.1"/>
    <property type="molecule type" value="Transcribed_RNA"/>
</dbReference>
<protein>
    <submittedName>
        <fullName evidence="2">Uncharacterized protein</fullName>
    </submittedName>
</protein>
<feature type="compositionally biased region" description="Acidic residues" evidence="1">
    <location>
        <begin position="12"/>
        <end position="55"/>
    </location>
</feature>
<sequence>MAAYKEGHLAMVDDEDDLDDPDDDDEDDDDEEEQDDDDVDDDDDEDDEDEDDSDGSGDGNGSELGEEEDEEADEGVDGASVTESGVSLQKRGSSSLASKREREWESRYFIQKSRSRSGSVVYKTLLVPERSFFSKEQFEEFAKGRKFKKLLLERRKGMRTYNEAKVLKAKADARRARSRSAREEKRKAKRKQKATALSSEEIELRKAAFQAKKARRKAKKGHSALE</sequence>
<proteinExistence type="predicted"/>
<evidence type="ECO:0000313" key="2">
    <source>
        <dbReference type="EMBL" id="CAD8598844.1"/>
    </source>
</evidence>
<feature type="region of interest" description="Disordered" evidence="1">
    <location>
        <begin position="1"/>
        <end position="103"/>
    </location>
</feature>
<accession>A0A7S0L2F3</accession>
<gene>
    <name evidence="2" type="ORF">CPEL01642_LOCUS2174</name>
</gene>
<name>A0A7S0L2F3_9EUKA</name>
<feature type="compositionally biased region" description="Acidic residues" evidence="1">
    <location>
        <begin position="64"/>
        <end position="76"/>
    </location>
</feature>